<dbReference type="EMBL" id="MHUV01000006">
    <property type="protein sequence ID" value="OHA82568.1"/>
    <property type="molecule type" value="Genomic_DNA"/>
</dbReference>
<gene>
    <name evidence="1" type="ORF">A3B07_02760</name>
</gene>
<accession>A0A1G2SCQ0</accession>
<organism evidence="1 2">
    <name type="scientific">Candidatus Yonathbacteria bacterium RIFCSPLOWO2_01_FULL_43_27</name>
    <dbReference type="NCBI Taxonomy" id="1802726"/>
    <lineage>
        <taxon>Bacteria</taxon>
        <taxon>Candidatus Yonathiibacteriota</taxon>
    </lineage>
</organism>
<reference evidence="1 2" key="1">
    <citation type="journal article" date="2016" name="Nat. Commun.">
        <title>Thousands of microbial genomes shed light on interconnected biogeochemical processes in an aquifer system.</title>
        <authorList>
            <person name="Anantharaman K."/>
            <person name="Brown C.T."/>
            <person name="Hug L.A."/>
            <person name="Sharon I."/>
            <person name="Castelle C.J."/>
            <person name="Probst A.J."/>
            <person name="Thomas B.C."/>
            <person name="Singh A."/>
            <person name="Wilkins M.J."/>
            <person name="Karaoz U."/>
            <person name="Brodie E.L."/>
            <person name="Williams K.H."/>
            <person name="Hubbard S.S."/>
            <person name="Banfield J.F."/>
        </authorList>
    </citation>
    <scope>NUCLEOTIDE SEQUENCE [LARGE SCALE GENOMIC DNA]</scope>
</reference>
<proteinExistence type="predicted"/>
<protein>
    <recommendedName>
        <fullName evidence="3">Curli production assembly/transport component CsgG</fullName>
    </recommendedName>
</protein>
<dbReference type="Pfam" id="PF03783">
    <property type="entry name" value="CsgG"/>
    <property type="match status" value="1"/>
</dbReference>
<dbReference type="InterPro" id="IPR005534">
    <property type="entry name" value="Curli_assmbl/transp-comp_CsgG"/>
</dbReference>
<evidence type="ECO:0008006" key="3">
    <source>
        <dbReference type="Google" id="ProtNLM"/>
    </source>
</evidence>
<name>A0A1G2SCQ0_9BACT</name>
<evidence type="ECO:0000313" key="2">
    <source>
        <dbReference type="Proteomes" id="UP000178817"/>
    </source>
</evidence>
<comment type="caution">
    <text evidence="1">The sequence shown here is derived from an EMBL/GenBank/DDBJ whole genome shotgun (WGS) entry which is preliminary data.</text>
</comment>
<sequence length="279" mass="28470">MKKQGFGGLTILLFMIVALMSGCASTTELGKGGSMATGAAGNNGTQGESKQLVKCDKIIATVEIDEPTSGADAVSWVMLAQQLGVPSDTRPLINLMVAQSGCFRVVDRAAGLRAAKREHELAEAGLTRKNSSIKKGNIVEAQYTLVPKVAISQQNSSGRGLAGLAGFIPIPGASMIGALAGGVSSKTSEAQVVVTIINNETLVQEGVAEGSATAKDYSFGGGLLGVGGNGIGGAGIGAWNKTPQGKVVIAAFMDSWNKLVPMVKDLQVPQQASTTTGKH</sequence>
<evidence type="ECO:0000313" key="1">
    <source>
        <dbReference type="EMBL" id="OHA82568.1"/>
    </source>
</evidence>
<dbReference type="Proteomes" id="UP000178817">
    <property type="component" value="Unassembled WGS sequence"/>
</dbReference>
<dbReference type="STRING" id="1802726.A3B07_02760"/>
<dbReference type="AlphaFoldDB" id="A0A1G2SCQ0"/>
<dbReference type="PROSITE" id="PS51257">
    <property type="entry name" value="PROKAR_LIPOPROTEIN"/>
    <property type="match status" value="1"/>
</dbReference>
<dbReference type="GO" id="GO:0030288">
    <property type="term" value="C:outer membrane-bounded periplasmic space"/>
    <property type="evidence" value="ECO:0007669"/>
    <property type="project" value="InterPro"/>
</dbReference>